<dbReference type="KEGG" id="sfol:H3H32_11375"/>
<dbReference type="RefSeq" id="WP_182462820.1">
    <property type="nucleotide sequence ID" value="NZ_CP059732.1"/>
</dbReference>
<organism evidence="1 2">
    <name type="scientific">Spirosoma foliorum</name>
    <dbReference type="NCBI Taxonomy" id="2710596"/>
    <lineage>
        <taxon>Bacteria</taxon>
        <taxon>Pseudomonadati</taxon>
        <taxon>Bacteroidota</taxon>
        <taxon>Cytophagia</taxon>
        <taxon>Cytophagales</taxon>
        <taxon>Cytophagaceae</taxon>
        <taxon>Spirosoma</taxon>
    </lineage>
</organism>
<dbReference type="EMBL" id="CP059732">
    <property type="protein sequence ID" value="QMW05439.1"/>
    <property type="molecule type" value="Genomic_DNA"/>
</dbReference>
<evidence type="ECO:0000313" key="2">
    <source>
        <dbReference type="Proteomes" id="UP000515369"/>
    </source>
</evidence>
<gene>
    <name evidence="1" type="ORF">H3H32_11375</name>
</gene>
<evidence type="ECO:0000313" key="1">
    <source>
        <dbReference type="EMBL" id="QMW05439.1"/>
    </source>
</evidence>
<sequence>MILLKRFVLNSKISKKMLKRISDLITGKSKNAFNDVVDLFIELTDKIPFLGPDVLDKLSYESVIEFFVENQPEDLVVKGALLRQPHEQGWIAIQVFLNNNNQLVHKVNNTLYGRKLIVHDIDLELKNLFGQNDIIIFE</sequence>
<keyword evidence="2" id="KW-1185">Reference proteome</keyword>
<accession>A0A7G5H2U7</accession>
<protein>
    <submittedName>
        <fullName evidence="1">Uncharacterized protein</fullName>
    </submittedName>
</protein>
<name>A0A7G5H2U7_9BACT</name>
<proteinExistence type="predicted"/>
<dbReference type="AlphaFoldDB" id="A0A7G5H2U7"/>
<reference evidence="1 2" key="1">
    <citation type="submission" date="2020-07" db="EMBL/GenBank/DDBJ databases">
        <title>Spirosoma foliorum sp. nov., isolated from the leaves on the Nejang mountain Korea, Republic of.</title>
        <authorList>
            <person name="Ho H."/>
            <person name="Lee Y.-J."/>
            <person name="Nurcahyanto D.-A."/>
            <person name="Kim S.-G."/>
        </authorList>
    </citation>
    <scope>NUCLEOTIDE SEQUENCE [LARGE SCALE GENOMIC DNA]</scope>
    <source>
        <strain evidence="1 2">PL0136</strain>
    </source>
</reference>
<dbReference type="Proteomes" id="UP000515369">
    <property type="component" value="Chromosome"/>
</dbReference>